<comment type="caution">
    <text evidence="2">The sequence shown here is derived from an EMBL/GenBank/DDBJ whole genome shotgun (WGS) entry which is preliminary data.</text>
</comment>
<name>A0ABN8XLP2_RANTA</name>
<feature type="region of interest" description="Disordered" evidence="1">
    <location>
        <begin position="69"/>
        <end position="138"/>
    </location>
</feature>
<feature type="compositionally biased region" description="Low complexity" evidence="1">
    <location>
        <begin position="88"/>
        <end position="103"/>
    </location>
</feature>
<feature type="compositionally biased region" description="Polar residues" evidence="1">
    <location>
        <begin position="125"/>
        <end position="138"/>
    </location>
</feature>
<feature type="compositionally biased region" description="Polar residues" evidence="1">
    <location>
        <begin position="69"/>
        <end position="80"/>
    </location>
</feature>
<protein>
    <submittedName>
        <fullName evidence="2">Uncharacterized protein</fullName>
    </submittedName>
</protein>
<evidence type="ECO:0000313" key="3">
    <source>
        <dbReference type="Proteomes" id="UP001176941"/>
    </source>
</evidence>
<dbReference type="Proteomes" id="UP001176941">
    <property type="component" value="Unassembled WGS sequence"/>
</dbReference>
<gene>
    <name evidence="2" type="ORF">MRATA1EN1_LOCUS31113</name>
</gene>
<reference evidence="2" key="1">
    <citation type="submission" date="2023-04" db="EMBL/GenBank/DDBJ databases">
        <authorList>
            <consortium name="ELIXIR-Norway"/>
        </authorList>
    </citation>
    <scope>NUCLEOTIDE SEQUENCE [LARGE SCALE GENOMIC DNA]</scope>
</reference>
<feature type="non-terminal residue" evidence="2">
    <location>
        <position position="1"/>
    </location>
</feature>
<evidence type="ECO:0000313" key="2">
    <source>
        <dbReference type="EMBL" id="CAI9149495.1"/>
    </source>
</evidence>
<accession>A0ABN8XLP2</accession>
<organism evidence="2 3">
    <name type="scientific">Rangifer tarandus platyrhynchus</name>
    <name type="common">Svalbard reindeer</name>
    <dbReference type="NCBI Taxonomy" id="3082113"/>
    <lineage>
        <taxon>Eukaryota</taxon>
        <taxon>Metazoa</taxon>
        <taxon>Chordata</taxon>
        <taxon>Craniata</taxon>
        <taxon>Vertebrata</taxon>
        <taxon>Euteleostomi</taxon>
        <taxon>Mammalia</taxon>
        <taxon>Eutheria</taxon>
        <taxon>Laurasiatheria</taxon>
        <taxon>Artiodactyla</taxon>
        <taxon>Ruminantia</taxon>
        <taxon>Pecora</taxon>
        <taxon>Cervidae</taxon>
        <taxon>Odocoileinae</taxon>
        <taxon>Rangifer</taxon>
    </lineage>
</organism>
<proteinExistence type="predicted"/>
<evidence type="ECO:0000256" key="1">
    <source>
        <dbReference type="SAM" id="MobiDB-lite"/>
    </source>
</evidence>
<dbReference type="EMBL" id="CATKSN020000334">
    <property type="protein sequence ID" value="CAI9149495.1"/>
    <property type="molecule type" value="Genomic_DNA"/>
</dbReference>
<keyword evidence="3" id="KW-1185">Reference proteome</keyword>
<sequence>YPQKEKYSRDQRHLYETKCTPALQCDGGEPTTAPYLPPQFACRATPAPQMLLLPAPIAPITLDVRYRGNSLSSTMQQQGRHASRRPVSSSHRGGTSTRSSNSTAILDPLDSSSSSNPSKTYISSTRNNRSIYDTSPAA</sequence>
<feature type="compositionally biased region" description="Low complexity" evidence="1">
    <location>
        <begin position="111"/>
        <end position="124"/>
    </location>
</feature>